<dbReference type="InterPro" id="IPR036291">
    <property type="entry name" value="NAD(P)-bd_dom_sf"/>
</dbReference>
<evidence type="ECO:0000256" key="5">
    <source>
        <dbReference type="SAM" id="SignalP"/>
    </source>
</evidence>
<dbReference type="PANTHER" id="PTHR43976">
    <property type="entry name" value="SHORT CHAIN DEHYDROGENASE"/>
    <property type="match status" value="1"/>
</dbReference>
<sequence>MAQLTWLITATTSGLGVALFEHLVSRGGRIIATGRGAERRLAHLKSDNVAVLDLDVTSSQSTIVRLLAPFSHFSRLVRLTSLKNEEFTRDLFNVNFFGTLQVTQQRGTIAFTGAGPVWAPLPFLSHYAASKAALTIFGEALSKEVSAFDIRCVVFGPGGFVSQLGVPRKGSAEGFAVYQPAIDDYKPLFREMMKVFATEIGPNIPGDVNKLSECIVDSVKGEGLFAGRPSELRVILGPDSLSLIQQKCREQLKLVDEGEPISLSTDSPSQKGRGSDIMGDKGLYQ</sequence>
<feature type="region of interest" description="Disordered" evidence="4">
    <location>
        <begin position="259"/>
        <end position="285"/>
    </location>
</feature>
<evidence type="ECO:0000256" key="2">
    <source>
        <dbReference type="ARBA" id="ARBA00022857"/>
    </source>
</evidence>
<dbReference type="SUPFAM" id="SSF51735">
    <property type="entry name" value="NAD(P)-binding Rossmann-fold domains"/>
    <property type="match status" value="1"/>
</dbReference>
<evidence type="ECO:0000256" key="3">
    <source>
        <dbReference type="ARBA" id="ARBA00023002"/>
    </source>
</evidence>
<dbReference type="AlphaFoldDB" id="A0A2N3N114"/>
<feature type="compositionally biased region" description="Polar residues" evidence="4">
    <location>
        <begin position="262"/>
        <end position="272"/>
    </location>
</feature>
<dbReference type="PANTHER" id="PTHR43976:SF16">
    <property type="entry name" value="SHORT-CHAIN DEHYDROGENASE_REDUCTASE FAMILY PROTEIN"/>
    <property type="match status" value="1"/>
</dbReference>
<dbReference type="PROSITE" id="PS00061">
    <property type="entry name" value="ADH_SHORT"/>
    <property type="match status" value="1"/>
</dbReference>
<comment type="caution">
    <text evidence="6">The sequence shown here is derived from an EMBL/GenBank/DDBJ whole genome shotgun (WGS) entry which is preliminary data.</text>
</comment>
<dbReference type="STRING" id="41688.A0A2N3N114"/>
<dbReference type="Gene3D" id="3.40.50.720">
    <property type="entry name" value="NAD(P)-binding Rossmann-like Domain"/>
    <property type="match status" value="1"/>
</dbReference>
<feature type="chain" id="PRO_5014723274" description="Ketoreductase (KR) domain-containing protein" evidence="5">
    <location>
        <begin position="19"/>
        <end position="285"/>
    </location>
</feature>
<organism evidence="6 7">
    <name type="scientific">Lomentospora prolificans</name>
    <dbReference type="NCBI Taxonomy" id="41688"/>
    <lineage>
        <taxon>Eukaryota</taxon>
        <taxon>Fungi</taxon>
        <taxon>Dikarya</taxon>
        <taxon>Ascomycota</taxon>
        <taxon>Pezizomycotina</taxon>
        <taxon>Sordariomycetes</taxon>
        <taxon>Hypocreomycetidae</taxon>
        <taxon>Microascales</taxon>
        <taxon>Microascaceae</taxon>
        <taxon>Lomentospora</taxon>
    </lineage>
</organism>
<evidence type="ECO:0000256" key="1">
    <source>
        <dbReference type="ARBA" id="ARBA00006484"/>
    </source>
</evidence>
<dbReference type="Pfam" id="PF00106">
    <property type="entry name" value="adh_short"/>
    <property type="match status" value="1"/>
</dbReference>
<keyword evidence="5" id="KW-0732">Signal</keyword>
<accession>A0A2N3N114</accession>
<feature type="signal peptide" evidence="5">
    <location>
        <begin position="1"/>
        <end position="18"/>
    </location>
</feature>
<dbReference type="InParanoid" id="A0A2N3N114"/>
<comment type="similarity">
    <text evidence="1">Belongs to the short-chain dehydrogenases/reductases (SDR) family.</text>
</comment>
<dbReference type="InterPro" id="IPR051911">
    <property type="entry name" value="SDR_oxidoreductase"/>
</dbReference>
<keyword evidence="7" id="KW-1185">Reference proteome</keyword>
<name>A0A2N3N114_9PEZI</name>
<evidence type="ECO:0008006" key="8">
    <source>
        <dbReference type="Google" id="ProtNLM"/>
    </source>
</evidence>
<gene>
    <name evidence="6" type="ORF">jhhlp_007440</name>
</gene>
<dbReference type="VEuPathDB" id="FungiDB:jhhlp_007440"/>
<proteinExistence type="inferred from homology"/>
<dbReference type="GO" id="GO:0016491">
    <property type="term" value="F:oxidoreductase activity"/>
    <property type="evidence" value="ECO:0007669"/>
    <property type="project" value="UniProtKB-KW"/>
</dbReference>
<evidence type="ECO:0000313" key="7">
    <source>
        <dbReference type="Proteomes" id="UP000233524"/>
    </source>
</evidence>
<dbReference type="InterPro" id="IPR002347">
    <property type="entry name" value="SDR_fam"/>
</dbReference>
<dbReference type="InterPro" id="IPR020904">
    <property type="entry name" value="Sc_DH/Rdtase_CS"/>
</dbReference>
<protein>
    <recommendedName>
        <fullName evidence="8">Ketoreductase (KR) domain-containing protein</fullName>
    </recommendedName>
</protein>
<keyword evidence="3" id="KW-0560">Oxidoreductase</keyword>
<evidence type="ECO:0000256" key="4">
    <source>
        <dbReference type="SAM" id="MobiDB-lite"/>
    </source>
</evidence>
<dbReference type="Proteomes" id="UP000233524">
    <property type="component" value="Unassembled WGS sequence"/>
</dbReference>
<reference evidence="6 7" key="1">
    <citation type="journal article" date="2017" name="G3 (Bethesda)">
        <title>First Draft Genome Sequence of the Pathogenic Fungus Lomentospora prolificans (Formerly Scedosporium prolificans).</title>
        <authorList>
            <person name="Luo R."/>
            <person name="Zimin A."/>
            <person name="Workman R."/>
            <person name="Fan Y."/>
            <person name="Pertea G."/>
            <person name="Grossman N."/>
            <person name="Wear M.P."/>
            <person name="Jia B."/>
            <person name="Miller H."/>
            <person name="Casadevall A."/>
            <person name="Timp W."/>
            <person name="Zhang S.X."/>
            <person name="Salzberg S.L."/>
        </authorList>
    </citation>
    <scope>NUCLEOTIDE SEQUENCE [LARGE SCALE GENOMIC DNA]</scope>
    <source>
        <strain evidence="6 7">JHH-5317</strain>
    </source>
</reference>
<dbReference type="EMBL" id="NLAX01001036">
    <property type="protein sequence ID" value="PKS06123.1"/>
    <property type="molecule type" value="Genomic_DNA"/>
</dbReference>
<evidence type="ECO:0000313" key="6">
    <source>
        <dbReference type="EMBL" id="PKS06123.1"/>
    </source>
</evidence>
<dbReference type="OrthoDB" id="1274115at2759"/>
<keyword evidence="2" id="KW-0521">NADP</keyword>